<keyword evidence="2" id="KW-1185">Reference proteome</keyword>
<evidence type="ECO:0000313" key="2">
    <source>
        <dbReference type="Proteomes" id="UP001371456"/>
    </source>
</evidence>
<comment type="caution">
    <text evidence="1">The sequence shown here is derived from an EMBL/GenBank/DDBJ whole genome shotgun (WGS) entry which is preliminary data.</text>
</comment>
<name>A0AAN8TLY8_SOLBU</name>
<dbReference type="Proteomes" id="UP001371456">
    <property type="component" value="Unassembled WGS sequence"/>
</dbReference>
<dbReference type="GO" id="GO:0003713">
    <property type="term" value="F:transcription coactivator activity"/>
    <property type="evidence" value="ECO:0007669"/>
    <property type="project" value="InterPro"/>
</dbReference>
<sequence length="251" mass="28597">MDTHGGEGIDPAVVPAGEAAGALLDFATQTGNADVADCQEEVYQQIKSMKEKYLSDIHDEYQNIASKVQQMHPVQANLGSLWQNSSILQQSLLKLHEQQMLQDQQLRQMYQQQQAFHSQQLMQHQQLFHRHQLMQQLLRQLQQQTVQLPAHKMSQLHQLTDVNDLMMRQQMGMKTGVLQQRQSVSQCVGFHHPQVKSEISSPQAYQAVSPQGQNLLAVDESNKCCKCSLEFSMKLVPINEVPEALMRFHKS</sequence>
<dbReference type="PANTHER" id="PTHR33137:SF4">
    <property type="entry name" value="MEDIATOR OF RNA POLYMERASE II TRANSCRIPTION SUBUNIT 15A-RELATED"/>
    <property type="match status" value="1"/>
</dbReference>
<gene>
    <name evidence="1" type="ORF">RDI58_009974</name>
</gene>
<proteinExistence type="predicted"/>
<reference evidence="1 2" key="1">
    <citation type="submission" date="2024-02" db="EMBL/GenBank/DDBJ databases">
        <title>de novo genome assembly of Solanum bulbocastanum strain 11H21.</title>
        <authorList>
            <person name="Hosaka A.J."/>
        </authorList>
    </citation>
    <scope>NUCLEOTIDE SEQUENCE [LARGE SCALE GENOMIC DNA]</scope>
    <source>
        <tissue evidence="1">Young leaves</tissue>
    </source>
</reference>
<organism evidence="1 2">
    <name type="scientific">Solanum bulbocastanum</name>
    <name type="common">Wild potato</name>
    <dbReference type="NCBI Taxonomy" id="147425"/>
    <lineage>
        <taxon>Eukaryota</taxon>
        <taxon>Viridiplantae</taxon>
        <taxon>Streptophyta</taxon>
        <taxon>Embryophyta</taxon>
        <taxon>Tracheophyta</taxon>
        <taxon>Spermatophyta</taxon>
        <taxon>Magnoliopsida</taxon>
        <taxon>eudicotyledons</taxon>
        <taxon>Gunneridae</taxon>
        <taxon>Pentapetalae</taxon>
        <taxon>asterids</taxon>
        <taxon>lamiids</taxon>
        <taxon>Solanales</taxon>
        <taxon>Solanaceae</taxon>
        <taxon>Solanoideae</taxon>
        <taxon>Solaneae</taxon>
        <taxon>Solanum</taxon>
    </lineage>
</organism>
<dbReference type="GO" id="GO:0031490">
    <property type="term" value="F:chromatin DNA binding"/>
    <property type="evidence" value="ECO:0007669"/>
    <property type="project" value="InterPro"/>
</dbReference>
<dbReference type="InterPro" id="IPR044661">
    <property type="entry name" value="MED15a/b/c-like"/>
</dbReference>
<protein>
    <submittedName>
        <fullName evidence="1">Uncharacterized protein</fullName>
    </submittedName>
</protein>
<accession>A0AAN8TLY8</accession>
<dbReference type="AlphaFoldDB" id="A0AAN8TLY8"/>
<dbReference type="PANTHER" id="PTHR33137">
    <property type="entry name" value="MEDIATOR OF RNA POLYMERASE II TRANSCRIPTION SUBUNIT 15A-RELATED"/>
    <property type="match status" value="1"/>
</dbReference>
<evidence type="ECO:0000313" key="1">
    <source>
        <dbReference type="EMBL" id="KAK6790893.1"/>
    </source>
</evidence>
<dbReference type="EMBL" id="JBANQN010000004">
    <property type="protein sequence ID" value="KAK6790893.1"/>
    <property type="molecule type" value="Genomic_DNA"/>
</dbReference>